<evidence type="ECO:0000313" key="10">
    <source>
        <dbReference type="Proteomes" id="UP001060261"/>
    </source>
</evidence>
<evidence type="ECO:0000256" key="5">
    <source>
        <dbReference type="ARBA" id="ARBA00022692"/>
    </source>
</evidence>
<sequence length="229" mass="23514">MTVTAAAQASFSSGFRAIVPLWLGVAPFAVAYAVTARAGGLGLWEAQWMSLTVFAGASQFAAAGLFGQGAAPISIIATTAVLNVRHLLYGLSLAQKVPLTRTHRLLAAQFLTDEAYGISISAPGLNLAYLLGAELSLYIVWNVFTLLGSLIGSLVPDPASLGVGIVFPLAFLGLLIPQLSGRLPLAVAAFSGLLAWGLSRVLPGGVVVLATGVLGALAGAWLSTRWSKA</sequence>
<name>A0ABY5YGB3_9DEIO</name>
<evidence type="ECO:0000256" key="4">
    <source>
        <dbReference type="ARBA" id="ARBA00022475"/>
    </source>
</evidence>
<keyword evidence="3" id="KW-0813">Transport</keyword>
<comment type="subcellular location">
    <subcellularLocation>
        <location evidence="1">Cell membrane</location>
        <topology evidence="1">Multi-pass membrane protein</topology>
    </subcellularLocation>
</comment>
<comment type="similarity">
    <text evidence="2">Belongs to the AzlC family.</text>
</comment>
<dbReference type="Pfam" id="PF03591">
    <property type="entry name" value="AzlC"/>
    <property type="match status" value="1"/>
</dbReference>
<keyword evidence="5 8" id="KW-0812">Transmembrane</keyword>
<evidence type="ECO:0000256" key="7">
    <source>
        <dbReference type="ARBA" id="ARBA00023136"/>
    </source>
</evidence>
<proteinExistence type="inferred from homology"/>
<dbReference type="PANTHER" id="PTHR34979:SF1">
    <property type="entry name" value="INNER MEMBRANE PROTEIN YGAZ"/>
    <property type="match status" value="1"/>
</dbReference>
<keyword evidence="7 8" id="KW-0472">Membrane</keyword>
<feature type="transmembrane region" description="Helical" evidence="8">
    <location>
        <begin position="159"/>
        <end position="176"/>
    </location>
</feature>
<accession>A0ABY5YGB3</accession>
<evidence type="ECO:0000256" key="3">
    <source>
        <dbReference type="ARBA" id="ARBA00022448"/>
    </source>
</evidence>
<dbReference type="PANTHER" id="PTHR34979">
    <property type="entry name" value="INNER MEMBRANE PROTEIN YGAZ"/>
    <property type="match status" value="1"/>
</dbReference>
<dbReference type="EMBL" id="CP104213">
    <property type="protein sequence ID" value="UWX64130.1"/>
    <property type="molecule type" value="Genomic_DNA"/>
</dbReference>
<keyword evidence="6 8" id="KW-1133">Transmembrane helix</keyword>
<evidence type="ECO:0000256" key="1">
    <source>
        <dbReference type="ARBA" id="ARBA00004651"/>
    </source>
</evidence>
<evidence type="ECO:0000256" key="6">
    <source>
        <dbReference type="ARBA" id="ARBA00022989"/>
    </source>
</evidence>
<reference evidence="9" key="1">
    <citation type="submission" date="2022-09" db="EMBL/GenBank/DDBJ databases">
        <title>genome sequence of Deinococcus rubellus.</title>
        <authorList>
            <person name="Srinivasan S."/>
        </authorList>
    </citation>
    <scope>NUCLEOTIDE SEQUENCE</scope>
    <source>
        <strain evidence="9">Ant6</strain>
    </source>
</reference>
<evidence type="ECO:0000313" key="9">
    <source>
        <dbReference type="EMBL" id="UWX64130.1"/>
    </source>
</evidence>
<protein>
    <submittedName>
        <fullName evidence="9">AzlC family ABC transporter permease</fullName>
    </submittedName>
</protein>
<evidence type="ECO:0000256" key="2">
    <source>
        <dbReference type="ARBA" id="ARBA00010735"/>
    </source>
</evidence>
<dbReference type="InterPro" id="IPR011606">
    <property type="entry name" value="Brnchd-chn_aa_trnsp_permease"/>
</dbReference>
<keyword evidence="4" id="KW-1003">Cell membrane</keyword>
<dbReference type="Proteomes" id="UP001060261">
    <property type="component" value="Chromosome"/>
</dbReference>
<dbReference type="RefSeq" id="WP_260560405.1">
    <property type="nucleotide sequence ID" value="NZ_BAABEC010000020.1"/>
</dbReference>
<gene>
    <name evidence="9" type="ORF">N0D28_00160</name>
</gene>
<feature type="transmembrane region" description="Helical" evidence="8">
    <location>
        <begin position="205"/>
        <end position="224"/>
    </location>
</feature>
<organism evidence="9 10">
    <name type="scientific">Deinococcus rubellus</name>
    <dbReference type="NCBI Taxonomy" id="1889240"/>
    <lineage>
        <taxon>Bacteria</taxon>
        <taxon>Thermotogati</taxon>
        <taxon>Deinococcota</taxon>
        <taxon>Deinococci</taxon>
        <taxon>Deinococcales</taxon>
        <taxon>Deinococcaceae</taxon>
        <taxon>Deinococcus</taxon>
    </lineage>
</organism>
<evidence type="ECO:0000256" key="8">
    <source>
        <dbReference type="SAM" id="Phobius"/>
    </source>
</evidence>
<feature type="transmembrane region" description="Helical" evidence="8">
    <location>
        <begin position="17"/>
        <end position="36"/>
    </location>
</feature>
<keyword evidence="10" id="KW-1185">Reference proteome</keyword>